<dbReference type="EMBL" id="QUAL01000039">
    <property type="protein sequence ID" value="RIQ33685.1"/>
    <property type="molecule type" value="Genomic_DNA"/>
</dbReference>
<evidence type="ECO:0000256" key="1">
    <source>
        <dbReference type="SAM" id="MobiDB-lite"/>
    </source>
</evidence>
<feature type="region of interest" description="Disordered" evidence="1">
    <location>
        <begin position="33"/>
        <end position="74"/>
    </location>
</feature>
<keyword evidence="3" id="KW-1185">Reference proteome</keyword>
<reference evidence="2 3" key="1">
    <citation type="submission" date="2018-09" db="EMBL/GenBank/DDBJ databases">
        <title>Isolation, diversity and antifungal activity of actinobacteria from wheat.</title>
        <authorList>
            <person name="Han C."/>
        </authorList>
    </citation>
    <scope>NUCLEOTIDE SEQUENCE [LARGE SCALE GENOMIC DNA]</scope>
    <source>
        <strain evidence="2 3">NEAU-YY265</strain>
    </source>
</reference>
<accession>A0A418KWA8</accession>
<dbReference type="AlphaFoldDB" id="A0A418KWA8"/>
<sequence>MSTAVMRAFVLTGPGEGSVQEVPPPVAAPGEVVAGRARRPGRLHRAVGHAEHPRHPRGGPRRPPAAVTPAVSGS</sequence>
<protein>
    <submittedName>
        <fullName evidence="2">Uncharacterized protein</fullName>
    </submittedName>
</protein>
<organism evidence="2 3">
    <name type="scientific">Jiangella rhizosphaerae</name>
    <dbReference type="NCBI Taxonomy" id="2293569"/>
    <lineage>
        <taxon>Bacteria</taxon>
        <taxon>Bacillati</taxon>
        <taxon>Actinomycetota</taxon>
        <taxon>Actinomycetes</taxon>
        <taxon>Jiangellales</taxon>
        <taxon>Jiangellaceae</taxon>
        <taxon>Jiangella</taxon>
    </lineage>
</organism>
<evidence type="ECO:0000313" key="3">
    <source>
        <dbReference type="Proteomes" id="UP000284057"/>
    </source>
</evidence>
<comment type="caution">
    <text evidence="2">The sequence shown here is derived from an EMBL/GenBank/DDBJ whole genome shotgun (WGS) entry which is preliminary data.</text>
</comment>
<gene>
    <name evidence="2" type="ORF">DY240_04585</name>
</gene>
<feature type="compositionally biased region" description="Basic residues" evidence="1">
    <location>
        <begin position="36"/>
        <end position="47"/>
    </location>
</feature>
<proteinExistence type="predicted"/>
<name>A0A418KWA8_9ACTN</name>
<evidence type="ECO:0000313" key="2">
    <source>
        <dbReference type="EMBL" id="RIQ33685.1"/>
    </source>
</evidence>
<dbReference type="Proteomes" id="UP000284057">
    <property type="component" value="Unassembled WGS sequence"/>
</dbReference>